<reference evidence="6 7" key="1">
    <citation type="submission" date="2024-11" db="EMBL/GenBank/DDBJ databases">
        <title>A near-complete genome assembly of Cinchona calisaya.</title>
        <authorList>
            <person name="Lian D.C."/>
            <person name="Zhao X.W."/>
            <person name="Wei L."/>
        </authorList>
    </citation>
    <scope>NUCLEOTIDE SEQUENCE [LARGE SCALE GENOMIC DNA]</scope>
    <source>
        <tissue evidence="6">Nenye</tissue>
    </source>
</reference>
<evidence type="ECO:0000256" key="1">
    <source>
        <dbReference type="ARBA" id="ARBA00004123"/>
    </source>
</evidence>
<feature type="compositionally biased region" description="Pro residues" evidence="4">
    <location>
        <begin position="7"/>
        <end position="21"/>
    </location>
</feature>
<dbReference type="InterPro" id="IPR036388">
    <property type="entry name" value="WH-like_DNA-bd_sf"/>
</dbReference>
<dbReference type="AlphaFoldDB" id="A0ABD2Y6H0"/>
<evidence type="ECO:0000313" key="7">
    <source>
        <dbReference type="Proteomes" id="UP001630127"/>
    </source>
</evidence>
<feature type="compositionally biased region" description="Basic and acidic residues" evidence="4">
    <location>
        <begin position="559"/>
        <end position="568"/>
    </location>
</feature>
<protein>
    <recommendedName>
        <fullName evidence="5">H15 domain-containing protein</fullName>
    </recommendedName>
</protein>
<feature type="region of interest" description="Disordered" evidence="4">
    <location>
        <begin position="649"/>
        <end position="717"/>
    </location>
</feature>
<evidence type="ECO:0000259" key="5">
    <source>
        <dbReference type="PROSITE" id="PS51504"/>
    </source>
</evidence>
<feature type="compositionally biased region" description="Basic and acidic residues" evidence="4">
    <location>
        <begin position="654"/>
        <end position="677"/>
    </location>
</feature>
<keyword evidence="3" id="KW-0539">Nucleus</keyword>
<comment type="subcellular location">
    <subcellularLocation>
        <location evidence="1">Nucleus</location>
    </subcellularLocation>
</comment>
<dbReference type="Pfam" id="PF00538">
    <property type="entry name" value="Linker_histone"/>
    <property type="match status" value="1"/>
</dbReference>
<dbReference type="Gene3D" id="1.10.10.10">
    <property type="entry name" value="Winged helix-like DNA-binding domain superfamily/Winged helix DNA-binding domain"/>
    <property type="match status" value="1"/>
</dbReference>
<feature type="region of interest" description="Disordered" evidence="4">
    <location>
        <begin position="559"/>
        <end position="586"/>
    </location>
</feature>
<dbReference type="PANTHER" id="PTHR11467">
    <property type="entry name" value="HISTONE H1"/>
    <property type="match status" value="1"/>
</dbReference>
<feature type="compositionally biased region" description="Polar residues" evidence="4">
    <location>
        <begin position="679"/>
        <end position="713"/>
    </location>
</feature>
<dbReference type="PROSITE" id="PS51504">
    <property type="entry name" value="H15"/>
    <property type="match status" value="1"/>
</dbReference>
<feature type="compositionally biased region" description="Polar residues" evidence="4">
    <location>
        <begin position="24"/>
        <end position="43"/>
    </location>
</feature>
<name>A0ABD2Y6H0_9GENT</name>
<feature type="region of interest" description="Disordered" evidence="4">
    <location>
        <begin position="427"/>
        <end position="451"/>
    </location>
</feature>
<feature type="compositionally biased region" description="Basic residues" evidence="4">
    <location>
        <begin position="432"/>
        <end position="441"/>
    </location>
</feature>
<dbReference type="InterPro" id="IPR036390">
    <property type="entry name" value="WH_DNA-bd_sf"/>
</dbReference>
<dbReference type="GO" id="GO:0005634">
    <property type="term" value="C:nucleus"/>
    <property type="evidence" value="ECO:0007669"/>
    <property type="project" value="UniProtKB-SubCell"/>
</dbReference>
<evidence type="ECO:0000313" key="6">
    <source>
        <dbReference type="EMBL" id="KAL3501879.1"/>
    </source>
</evidence>
<comment type="caution">
    <text evidence="6">The sequence shown here is derived from an EMBL/GenBank/DDBJ whole genome shotgun (WGS) entry which is preliminary data.</text>
</comment>
<evidence type="ECO:0000256" key="4">
    <source>
        <dbReference type="SAM" id="MobiDB-lite"/>
    </source>
</evidence>
<keyword evidence="2" id="KW-0238">DNA-binding</keyword>
<dbReference type="PANTHER" id="PTHR11467:SF109">
    <property type="entry name" value="H15 DOMAIN-CONTAINING PROTEIN"/>
    <property type="match status" value="1"/>
</dbReference>
<feature type="region of interest" description="Disordered" evidence="4">
    <location>
        <begin position="190"/>
        <end position="301"/>
    </location>
</feature>
<dbReference type="EMBL" id="JBJUIK010000015">
    <property type="protein sequence ID" value="KAL3501879.1"/>
    <property type="molecule type" value="Genomic_DNA"/>
</dbReference>
<dbReference type="Proteomes" id="UP001630127">
    <property type="component" value="Unassembled WGS sequence"/>
</dbReference>
<feature type="compositionally biased region" description="Low complexity" evidence="4">
    <location>
        <begin position="197"/>
        <end position="216"/>
    </location>
</feature>
<accession>A0ABD2Y6H0</accession>
<organism evidence="6 7">
    <name type="scientific">Cinchona calisaya</name>
    <dbReference type="NCBI Taxonomy" id="153742"/>
    <lineage>
        <taxon>Eukaryota</taxon>
        <taxon>Viridiplantae</taxon>
        <taxon>Streptophyta</taxon>
        <taxon>Embryophyta</taxon>
        <taxon>Tracheophyta</taxon>
        <taxon>Spermatophyta</taxon>
        <taxon>Magnoliopsida</taxon>
        <taxon>eudicotyledons</taxon>
        <taxon>Gunneridae</taxon>
        <taxon>Pentapetalae</taxon>
        <taxon>asterids</taxon>
        <taxon>lamiids</taxon>
        <taxon>Gentianales</taxon>
        <taxon>Rubiaceae</taxon>
        <taxon>Cinchonoideae</taxon>
        <taxon>Cinchoneae</taxon>
        <taxon>Cinchona</taxon>
    </lineage>
</organism>
<dbReference type="GO" id="GO:0003677">
    <property type="term" value="F:DNA binding"/>
    <property type="evidence" value="ECO:0007669"/>
    <property type="project" value="UniProtKB-KW"/>
</dbReference>
<feature type="compositionally biased region" description="Low complexity" evidence="4">
    <location>
        <begin position="571"/>
        <end position="584"/>
    </location>
</feature>
<feature type="compositionally biased region" description="Acidic residues" evidence="4">
    <location>
        <begin position="266"/>
        <end position="279"/>
    </location>
</feature>
<dbReference type="SUPFAM" id="SSF46785">
    <property type="entry name" value="Winged helix' DNA-binding domain"/>
    <property type="match status" value="1"/>
</dbReference>
<keyword evidence="7" id="KW-1185">Reference proteome</keyword>
<proteinExistence type="predicted"/>
<feature type="compositionally biased region" description="Basic and acidic residues" evidence="4">
    <location>
        <begin position="280"/>
        <end position="301"/>
    </location>
</feature>
<feature type="compositionally biased region" description="Basic residues" evidence="4">
    <location>
        <begin position="217"/>
        <end position="261"/>
    </location>
</feature>
<evidence type="ECO:0000256" key="3">
    <source>
        <dbReference type="ARBA" id="ARBA00023242"/>
    </source>
</evidence>
<sequence>MDDQEPPFSPDLPPENPPEPETPQHTTQTFSNDNASSPFYNHQNHSHATKMENFKALFFKFAVASSPTKSLSPMQRSIIEHRLQEFFPDFHTPDHPPYAAMIENAIGKLNEEGGSTEVAISQFIRNENPDLPRAHDIILKHHLQNLCKDGGVVKAGNRFYMLSDVVTDNNPGQLFMFSHVATHSPIACPTSDVGDESSPSSSPSWCSSTSYSSFPSPKRKRSYTRRQKRGREKGRGRQHKRTTKRKRIHLKRAGRKRRRPCKKDVVEEETELMLEEEVKESEQQTPRKEEHNEVTEGHNQVRREGRNIKELSQRQISRIVIDTVLEEFKGIVNEEWRGQQPQEKSVSRGNNQVEVVDKQNQGQAQFKVISECELQQEAEVVEARQEDHLRDGQKEVTPQEDAAKEEHQLIAEGSFLKETKFEVIQKGASVPGRRRRGRPRKKDLVEETQTNAEKLEATETQDLILAENTKVTEEISEINKQEIMVIEEKTQLKTDGTFECSQAKETQKAIEIGNPAVAAEENKSELHSLVLEEEPQMIGGSGICDEQQKHGHILEKESHETGEQKNEVSEQQNKPQRQPNQKQKMQVEKNIEYISQQKVEVAEMHNQNHQVQQKINLEGEDEKMTKRSLVIDDAERHIRSKATILPTESSSPILEEKESISKKNTEWKKESHGEVENTKLCSKLTQQKPDFPTSETSSKLVSVEKSSPTQFLQQPDPLFEEEKEEMSKEVCLKMGWPLCCPRSLYKWLLQIDC</sequence>
<gene>
    <name evidence="6" type="ORF">ACH5RR_036328</name>
</gene>
<evidence type="ECO:0000256" key="2">
    <source>
        <dbReference type="ARBA" id="ARBA00023125"/>
    </source>
</evidence>
<feature type="domain" description="H15" evidence="5">
    <location>
        <begin position="94"/>
        <end position="164"/>
    </location>
</feature>
<feature type="region of interest" description="Disordered" evidence="4">
    <location>
        <begin position="1"/>
        <end position="43"/>
    </location>
</feature>
<dbReference type="InterPro" id="IPR005818">
    <property type="entry name" value="Histone_H1/H5_H15"/>
</dbReference>
<dbReference type="SMART" id="SM00526">
    <property type="entry name" value="H15"/>
    <property type="match status" value="1"/>
</dbReference>